<proteinExistence type="predicted"/>
<dbReference type="Proteomes" id="UP000283458">
    <property type="component" value="Unassembled WGS sequence"/>
</dbReference>
<dbReference type="AlphaFoldDB" id="A0A418W2L8"/>
<dbReference type="RefSeq" id="WP_119829912.1">
    <property type="nucleotide sequence ID" value="NZ_QYUL01000001.1"/>
</dbReference>
<keyword evidence="1" id="KW-0732">Signal</keyword>
<sequence>MLSSVFSARSARRTAVALAVSMVMVAGGASAQGVTPFSFGLWGDLPYAKNGDGPKMRRLIDNMNAADIAFSVFDGDTKDGSSECANASYADAVALFDSLKRPMIYVPGDNEWTDCHRLNNGGYDNLERLDHIRKTMFATNQSFGQSKLTLEQQGKPGEKFSENTRLIHNGIVFVGLNIPGSNNNKVLDDKDCTKKSARKADQCAADNAEYEERDAANIAWMKEAFVKAKALKAPGVALTFQADLGFDLPETEDKDERKNSNVDGYDRFIDALLVEAKSYDGQILVVHGDTHFFKVDKPFINQANLIPNVTRVETFGSPNAHWVKVDVDPTARELFIVHPMIVPGN</sequence>
<protein>
    <recommendedName>
        <fullName evidence="4">Calcineurin-like phosphoesterase domain-containing protein</fullName>
    </recommendedName>
</protein>
<dbReference type="OrthoDB" id="58809at2"/>
<dbReference type="EMBL" id="QYUL01000001">
    <property type="protein sequence ID" value="RJF84272.1"/>
    <property type="molecule type" value="Genomic_DNA"/>
</dbReference>
<evidence type="ECO:0008006" key="4">
    <source>
        <dbReference type="Google" id="ProtNLM"/>
    </source>
</evidence>
<gene>
    <name evidence="2" type="ORF">D3877_06795</name>
</gene>
<evidence type="ECO:0000256" key="1">
    <source>
        <dbReference type="SAM" id="SignalP"/>
    </source>
</evidence>
<comment type="caution">
    <text evidence="2">The sequence shown here is derived from an EMBL/GenBank/DDBJ whole genome shotgun (WGS) entry which is preliminary data.</text>
</comment>
<feature type="signal peptide" evidence="1">
    <location>
        <begin position="1"/>
        <end position="31"/>
    </location>
</feature>
<evidence type="ECO:0000313" key="2">
    <source>
        <dbReference type="EMBL" id="RJF84272.1"/>
    </source>
</evidence>
<evidence type="ECO:0000313" key="3">
    <source>
        <dbReference type="Proteomes" id="UP000283458"/>
    </source>
</evidence>
<organism evidence="2 3">
    <name type="scientific">Azospirillum cavernae</name>
    <dbReference type="NCBI Taxonomy" id="2320860"/>
    <lineage>
        <taxon>Bacteria</taxon>
        <taxon>Pseudomonadati</taxon>
        <taxon>Pseudomonadota</taxon>
        <taxon>Alphaproteobacteria</taxon>
        <taxon>Rhodospirillales</taxon>
        <taxon>Azospirillaceae</taxon>
        <taxon>Azospirillum</taxon>
    </lineage>
</organism>
<accession>A0A418W2L8</accession>
<dbReference type="SUPFAM" id="SSF56300">
    <property type="entry name" value="Metallo-dependent phosphatases"/>
    <property type="match status" value="1"/>
</dbReference>
<dbReference type="InterPro" id="IPR029052">
    <property type="entry name" value="Metallo-depent_PP-like"/>
</dbReference>
<feature type="chain" id="PRO_5019026676" description="Calcineurin-like phosphoesterase domain-containing protein" evidence="1">
    <location>
        <begin position="32"/>
        <end position="345"/>
    </location>
</feature>
<reference evidence="2 3" key="1">
    <citation type="submission" date="2018-09" db="EMBL/GenBank/DDBJ databases">
        <authorList>
            <person name="Zhu H."/>
        </authorList>
    </citation>
    <scope>NUCLEOTIDE SEQUENCE [LARGE SCALE GENOMIC DNA]</scope>
    <source>
        <strain evidence="2 3">K2W22B-5</strain>
    </source>
</reference>
<name>A0A418W2L8_9PROT</name>
<keyword evidence="3" id="KW-1185">Reference proteome</keyword>